<evidence type="ECO:0000256" key="7">
    <source>
        <dbReference type="ARBA" id="ARBA00022679"/>
    </source>
</evidence>
<accession>A0ABZ2KKE3</accession>
<keyword evidence="7" id="KW-0808">Transferase</keyword>
<dbReference type="Proteomes" id="UP001379533">
    <property type="component" value="Chromosome"/>
</dbReference>
<evidence type="ECO:0000256" key="5">
    <source>
        <dbReference type="ARBA" id="ARBA00022490"/>
    </source>
</evidence>
<proteinExistence type="inferred from homology"/>
<dbReference type="EMBL" id="CP089982">
    <property type="protein sequence ID" value="WXA97550.1"/>
    <property type="molecule type" value="Genomic_DNA"/>
</dbReference>
<dbReference type="PANTHER" id="PTHR11579:SF0">
    <property type="entry name" value="PROTEIN-L-ISOASPARTATE(D-ASPARTATE) O-METHYLTRANSFERASE"/>
    <property type="match status" value="1"/>
</dbReference>
<keyword evidence="13" id="KW-1185">Reference proteome</keyword>
<reference evidence="12 13" key="1">
    <citation type="submission" date="2021-12" db="EMBL/GenBank/DDBJ databases">
        <title>Discovery of the Pendulisporaceae a myxobacterial family with distinct sporulation behavior and unique specialized metabolism.</title>
        <authorList>
            <person name="Garcia R."/>
            <person name="Popoff A."/>
            <person name="Bader C.D."/>
            <person name="Loehr J."/>
            <person name="Walesch S."/>
            <person name="Walt C."/>
            <person name="Boldt J."/>
            <person name="Bunk B."/>
            <person name="Haeckl F.J.F.P.J."/>
            <person name="Gunesch A.P."/>
            <person name="Birkelbach J."/>
            <person name="Nuebel U."/>
            <person name="Pietschmann T."/>
            <person name="Bach T."/>
            <person name="Mueller R."/>
        </authorList>
    </citation>
    <scope>NUCLEOTIDE SEQUENCE [LARGE SCALE GENOMIC DNA]</scope>
    <source>
        <strain evidence="12 13">MSr12523</strain>
    </source>
</reference>
<name>A0ABZ2KKE3_9BACT</name>
<evidence type="ECO:0000313" key="13">
    <source>
        <dbReference type="Proteomes" id="UP001379533"/>
    </source>
</evidence>
<evidence type="ECO:0000256" key="2">
    <source>
        <dbReference type="ARBA" id="ARBA00005369"/>
    </source>
</evidence>
<dbReference type="RefSeq" id="WP_394848172.1">
    <property type="nucleotide sequence ID" value="NZ_CP089982.1"/>
</dbReference>
<evidence type="ECO:0000256" key="11">
    <source>
        <dbReference type="ARBA" id="ARBA00031350"/>
    </source>
</evidence>
<protein>
    <recommendedName>
        <fullName evidence="4">Protein-L-isoaspartate O-methyltransferase</fullName>
        <ecNumber evidence="3">2.1.1.77</ecNumber>
    </recommendedName>
    <alternativeName>
        <fullName evidence="11">L-isoaspartyl protein carboxyl methyltransferase</fullName>
    </alternativeName>
    <alternativeName>
        <fullName evidence="9">Protein L-isoaspartyl methyltransferase</fullName>
    </alternativeName>
    <alternativeName>
        <fullName evidence="10">Protein-beta-aspartate methyltransferase</fullName>
    </alternativeName>
</protein>
<evidence type="ECO:0000256" key="4">
    <source>
        <dbReference type="ARBA" id="ARBA00013346"/>
    </source>
</evidence>
<evidence type="ECO:0000256" key="6">
    <source>
        <dbReference type="ARBA" id="ARBA00022603"/>
    </source>
</evidence>
<dbReference type="Gene3D" id="3.40.50.150">
    <property type="entry name" value="Vaccinia Virus protein VP39"/>
    <property type="match status" value="1"/>
</dbReference>
<evidence type="ECO:0000313" key="12">
    <source>
        <dbReference type="EMBL" id="WXA97550.1"/>
    </source>
</evidence>
<dbReference type="InterPro" id="IPR029063">
    <property type="entry name" value="SAM-dependent_MTases_sf"/>
</dbReference>
<keyword evidence="8" id="KW-0949">S-adenosyl-L-methionine</keyword>
<gene>
    <name evidence="12" type="ORF">LZC95_11985</name>
</gene>
<dbReference type="PANTHER" id="PTHR11579">
    <property type="entry name" value="PROTEIN-L-ISOASPARTATE O-METHYLTRANSFERASE"/>
    <property type="match status" value="1"/>
</dbReference>
<evidence type="ECO:0000256" key="1">
    <source>
        <dbReference type="ARBA" id="ARBA00004496"/>
    </source>
</evidence>
<comment type="subcellular location">
    <subcellularLocation>
        <location evidence="1">Cytoplasm</location>
    </subcellularLocation>
</comment>
<keyword evidence="5" id="KW-0963">Cytoplasm</keyword>
<evidence type="ECO:0000256" key="10">
    <source>
        <dbReference type="ARBA" id="ARBA00031323"/>
    </source>
</evidence>
<organism evidence="12 13">
    <name type="scientific">Pendulispora brunnea</name>
    <dbReference type="NCBI Taxonomy" id="2905690"/>
    <lineage>
        <taxon>Bacteria</taxon>
        <taxon>Pseudomonadati</taxon>
        <taxon>Myxococcota</taxon>
        <taxon>Myxococcia</taxon>
        <taxon>Myxococcales</taxon>
        <taxon>Sorangiineae</taxon>
        <taxon>Pendulisporaceae</taxon>
        <taxon>Pendulispora</taxon>
    </lineage>
</organism>
<keyword evidence="6" id="KW-0489">Methyltransferase</keyword>
<dbReference type="EC" id="2.1.1.77" evidence="3"/>
<dbReference type="Pfam" id="PF01135">
    <property type="entry name" value="PCMT"/>
    <property type="match status" value="1"/>
</dbReference>
<comment type="similarity">
    <text evidence="2">Belongs to the methyltransferase superfamily. L-isoaspartyl/D-aspartyl protein methyltransferase family.</text>
</comment>
<dbReference type="InterPro" id="IPR000682">
    <property type="entry name" value="PCMT"/>
</dbReference>
<evidence type="ECO:0000256" key="8">
    <source>
        <dbReference type="ARBA" id="ARBA00022691"/>
    </source>
</evidence>
<evidence type="ECO:0000256" key="3">
    <source>
        <dbReference type="ARBA" id="ARBA00011890"/>
    </source>
</evidence>
<evidence type="ECO:0000256" key="9">
    <source>
        <dbReference type="ARBA" id="ARBA00030757"/>
    </source>
</evidence>
<dbReference type="SUPFAM" id="SSF53335">
    <property type="entry name" value="S-adenosyl-L-methionine-dependent methyltransferases"/>
    <property type="match status" value="1"/>
</dbReference>
<sequence length="263" mass="28306">MFFQSDFASVARAAATRIATAIARGEEGAGEEEIAKRLAADARLSEAAHRERARLVAKIEGELGPFDDAQLKALLEVPRDRFVRLQDLPRAYEDVPLPLDDEGFATISAPHAYLLSFRVLSLREGDSLIELGTGSGYGAALASTVVGERGSVRTFEIDGTLAGRASRLLAERTNVQVFHLDATDSVPVWGTVHKVVATFAVDPVPHAWLAALPVGGVLVTPVGPRDKDQRLVRIVRTETEFLSSDHGGVRYVSNRSTIPPTSA</sequence>